<evidence type="ECO:0000256" key="12">
    <source>
        <dbReference type="ARBA" id="ARBA00023049"/>
    </source>
</evidence>
<dbReference type="FunFam" id="2.10.70.10:FF:000057">
    <property type="entry name" value="Pappalysin 1"/>
    <property type="match status" value="1"/>
</dbReference>
<dbReference type="SUPFAM" id="SSF49265">
    <property type="entry name" value="Fibronectin type III"/>
    <property type="match status" value="1"/>
</dbReference>
<comment type="caution">
    <text evidence="23">Lacks conserved residue(s) required for the propagation of feature annotation.</text>
</comment>
<feature type="region of interest" description="Disordered" evidence="24">
    <location>
        <begin position="741"/>
        <end position="796"/>
    </location>
</feature>
<protein>
    <recommendedName>
        <fullName evidence="19">Pappalysin-1</fullName>
        <ecNumber evidence="18">3.4.24.79</ecNumber>
    </recommendedName>
    <alternativeName>
        <fullName evidence="20">Insulin-like growth factor-dependent IGF-binding protein 4 protease</fullName>
    </alternativeName>
    <alternativeName>
        <fullName evidence="21">Pregnancy-associated plasma protein A</fullName>
    </alternativeName>
</protein>
<dbReference type="NCBIfam" id="TIGR02232">
    <property type="entry name" value="myxo_disulf_rpt"/>
    <property type="match status" value="1"/>
</dbReference>
<dbReference type="Gene3D" id="2.60.120.200">
    <property type="match status" value="1"/>
</dbReference>
<comment type="catalytic activity">
    <reaction evidence="16">
        <text>Cleavage of the 135-Met-|-Lys-136 bond in insulin-like growth factor binding protein (IGFBP)-4, and the 143-Ser-|-Lys-144 bond in IGFBP-5.</text>
        <dbReference type="EC" id="3.4.24.79"/>
    </reaction>
</comment>
<dbReference type="SMART" id="SM00004">
    <property type="entry name" value="NL"/>
    <property type="match status" value="3"/>
</dbReference>
<dbReference type="SUPFAM" id="SSF140996">
    <property type="entry name" value="Hermes dimerisation domain"/>
    <property type="match status" value="1"/>
</dbReference>
<dbReference type="SMART" id="SM00355">
    <property type="entry name" value="ZnF_C2H2"/>
    <property type="match status" value="4"/>
</dbReference>
<dbReference type="InterPro" id="IPR058897">
    <property type="entry name" value="PAPPA_SD_C"/>
</dbReference>
<dbReference type="SUPFAM" id="SSF55486">
    <property type="entry name" value="Metalloproteases ('zincins'), catalytic domain"/>
    <property type="match status" value="1"/>
</dbReference>
<keyword evidence="13" id="KW-0865">Zymogen</keyword>
<dbReference type="InterPro" id="IPR043543">
    <property type="entry name" value="PAPPA/PAPPA2"/>
</dbReference>
<dbReference type="SMART" id="SM00032">
    <property type="entry name" value="CCP"/>
    <property type="match status" value="4"/>
</dbReference>
<gene>
    <name evidence="27" type="ORF">F2P81_016081</name>
</gene>
<keyword evidence="14" id="KW-1015">Disulfide bond</keyword>
<dbReference type="InterPro" id="IPR024079">
    <property type="entry name" value="MetalloPept_cat_dom_sf"/>
</dbReference>
<dbReference type="InterPro" id="IPR012337">
    <property type="entry name" value="RNaseH-like_sf"/>
</dbReference>
<dbReference type="InterPro" id="IPR000436">
    <property type="entry name" value="Sushi_SCR_CCP_dom"/>
</dbReference>
<evidence type="ECO:0000256" key="7">
    <source>
        <dbReference type="ARBA" id="ARBA00022723"/>
    </source>
</evidence>
<evidence type="ECO:0000256" key="5">
    <source>
        <dbReference type="ARBA" id="ARBA00022659"/>
    </source>
</evidence>
<dbReference type="FunFam" id="3.40.390.10:FF:000026">
    <property type="entry name" value="Pappalysin 1"/>
    <property type="match status" value="1"/>
</dbReference>
<dbReference type="PROSITE" id="PS50157">
    <property type="entry name" value="ZINC_FINGER_C2H2_2"/>
    <property type="match status" value="4"/>
</dbReference>
<feature type="domain" description="Sushi" evidence="26">
    <location>
        <begin position="2293"/>
        <end position="2364"/>
    </location>
</feature>
<evidence type="ECO:0000313" key="28">
    <source>
        <dbReference type="Proteomes" id="UP000438429"/>
    </source>
</evidence>
<feature type="region of interest" description="Disordered" evidence="24">
    <location>
        <begin position="282"/>
        <end position="323"/>
    </location>
</feature>
<feature type="domain" description="Sushi" evidence="26">
    <location>
        <begin position="2227"/>
        <end position="2292"/>
    </location>
</feature>
<dbReference type="EMBL" id="VEVO01000014">
    <property type="protein sequence ID" value="KAF0031526.1"/>
    <property type="molecule type" value="Genomic_DNA"/>
</dbReference>
<keyword evidence="10" id="KW-0378">Hydrolase</keyword>
<comment type="similarity">
    <text evidence="3">Belongs to the peptidase M43B family.</text>
</comment>
<evidence type="ECO:0000256" key="8">
    <source>
        <dbReference type="ARBA" id="ARBA00022729"/>
    </source>
</evidence>
<evidence type="ECO:0000256" key="24">
    <source>
        <dbReference type="SAM" id="MobiDB-lite"/>
    </source>
</evidence>
<evidence type="ECO:0000256" key="4">
    <source>
        <dbReference type="ARBA" id="ARBA00022525"/>
    </source>
</evidence>
<dbReference type="Proteomes" id="UP000438429">
    <property type="component" value="Unassembled WGS sequence"/>
</dbReference>
<comment type="caution">
    <text evidence="27">The sequence shown here is derived from an EMBL/GenBank/DDBJ whole genome shotgun (WGS) entry which is preliminary data.</text>
</comment>
<feature type="region of interest" description="Disordered" evidence="24">
    <location>
        <begin position="1604"/>
        <end position="1629"/>
    </location>
</feature>
<keyword evidence="11" id="KW-0862">Zinc</keyword>
<keyword evidence="4" id="KW-0964">Secreted</keyword>
<keyword evidence="8" id="KW-0732">Signal</keyword>
<dbReference type="SUPFAM" id="SSF49899">
    <property type="entry name" value="Concanavalin A-like lectins/glucanases"/>
    <property type="match status" value="1"/>
</dbReference>
<dbReference type="PROSITE" id="PS00028">
    <property type="entry name" value="ZINC_FINGER_C2H2_1"/>
    <property type="match status" value="4"/>
</dbReference>
<feature type="region of interest" description="Disordered" evidence="24">
    <location>
        <begin position="1"/>
        <end position="54"/>
    </location>
</feature>
<keyword evidence="5 23" id="KW-0768">Sushi</keyword>
<evidence type="ECO:0000256" key="19">
    <source>
        <dbReference type="ARBA" id="ARBA00067550"/>
    </source>
</evidence>
<dbReference type="Pfam" id="PF05572">
    <property type="entry name" value="Peptidase_M43"/>
    <property type="match status" value="1"/>
</dbReference>
<dbReference type="InterPro" id="IPR013320">
    <property type="entry name" value="ConA-like_dom_sf"/>
</dbReference>
<evidence type="ECO:0000256" key="2">
    <source>
        <dbReference type="ARBA" id="ARBA00004613"/>
    </source>
</evidence>
<dbReference type="SMART" id="SM00560">
    <property type="entry name" value="LamGL"/>
    <property type="match status" value="1"/>
</dbReference>
<dbReference type="GO" id="GO:0005615">
    <property type="term" value="C:extracellular space"/>
    <property type="evidence" value="ECO:0007669"/>
    <property type="project" value="TreeGrafter"/>
</dbReference>
<evidence type="ECO:0000256" key="11">
    <source>
        <dbReference type="ARBA" id="ARBA00022833"/>
    </source>
</evidence>
<dbReference type="FunFam" id="2.60.120.200:FF:000097">
    <property type="entry name" value="Pappalysin 1"/>
    <property type="match status" value="1"/>
</dbReference>
<evidence type="ECO:0000256" key="18">
    <source>
        <dbReference type="ARBA" id="ARBA00066853"/>
    </source>
</evidence>
<evidence type="ECO:0000256" key="10">
    <source>
        <dbReference type="ARBA" id="ARBA00022801"/>
    </source>
</evidence>
<keyword evidence="9" id="KW-0677">Repeat</keyword>
<evidence type="ECO:0000313" key="27">
    <source>
        <dbReference type="EMBL" id="KAF0031526.1"/>
    </source>
</evidence>
<dbReference type="InterPro" id="IPR036116">
    <property type="entry name" value="FN3_sf"/>
</dbReference>
<organism evidence="27 28">
    <name type="scientific">Scophthalmus maximus</name>
    <name type="common">Turbot</name>
    <name type="synonym">Psetta maxima</name>
    <dbReference type="NCBI Taxonomy" id="52904"/>
    <lineage>
        <taxon>Eukaryota</taxon>
        <taxon>Metazoa</taxon>
        <taxon>Chordata</taxon>
        <taxon>Craniata</taxon>
        <taxon>Vertebrata</taxon>
        <taxon>Euteleostomi</taxon>
        <taxon>Actinopterygii</taxon>
        <taxon>Neopterygii</taxon>
        <taxon>Teleostei</taxon>
        <taxon>Neoteleostei</taxon>
        <taxon>Acanthomorphata</taxon>
        <taxon>Carangaria</taxon>
        <taxon>Pleuronectiformes</taxon>
        <taxon>Pleuronectoidei</taxon>
        <taxon>Scophthalmidae</taxon>
        <taxon>Scophthalmus</taxon>
    </lineage>
</organism>
<dbReference type="SUPFAM" id="SSF53098">
    <property type="entry name" value="Ribonuclease H-like"/>
    <property type="match status" value="1"/>
</dbReference>
<dbReference type="SUPFAM" id="SSF57667">
    <property type="entry name" value="beta-beta-alpha zinc fingers"/>
    <property type="match status" value="2"/>
</dbReference>
<dbReference type="InterPro" id="IPR006558">
    <property type="entry name" value="LamG-like"/>
</dbReference>
<feature type="region of interest" description="Disordered" evidence="24">
    <location>
        <begin position="226"/>
        <end position="248"/>
    </location>
</feature>
<feature type="compositionally biased region" description="Basic and acidic residues" evidence="24">
    <location>
        <begin position="282"/>
        <end position="292"/>
    </location>
</feature>
<evidence type="ECO:0000256" key="16">
    <source>
        <dbReference type="ARBA" id="ARBA00052840"/>
    </source>
</evidence>
<dbReference type="Gene3D" id="3.40.390.10">
    <property type="entry name" value="Collagenase (Catalytic Domain)"/>
    <property type="match status" value="1"/>
</dbReference>
<evidence type="ECO:0000259" key="26">
    <source>
        <dbReference type="PROSITE" id="PS50923"/>
    </source>
</evidence>
<dbReference type="Pfam" id="PF00084">
    <property type="entry name" value="Sushi"/>
    <property type="match status" value="2"/>
</dbReference>
<dbReference type="Pfam" id="PF25900">
    <property type="entry name" value="PAPPA"/>
    <property type="match status" value="1"/>
</dbReference>
<proteinExistence type="inferred from homology"/>
<evidence type="ECO:0000256" key="9">
    <source>
        <dbReference type="ARBA" id="ARBA00022737"/>
    </source>
</evidence>
<dbReference type="GO" id="GO:0008270">
    <property type="term" value="F:zinc ion binding"/>
    <property type="evidence" value="ECO:0007669"/>
    <property type="project" value="UniProtKB-KW"/>
</dbReference>
<dbReference type="FunFam" id="2.10.70.10:FF:000068">
    <property type="entry name" value="Pappalysin 1"/>
    <property type="match status" value="1"/>
</dbReference>
<dbReference type="InterPro" id="IPR011936">
    <property type="entry name" value="Myxo_disulph_rpt"/>
</dbReference>
<evidence type="ECO:0000256" key="17">
    <source>
        <dbReference type="ARBA" id="ARBA00065954"/>
    </source>
</evidence>
<dbReference type="SUPFAM" id="SSF57535">
    <property type="entry name" value="Complement control module/SCR domain"/>
    <property type="match status" value="4"/>
</dbReference>
<dbReference type="InterPro" id="IPR008754">
    <property type="entry name" value="Peptidase_M43"/>
</dbReference>
<keyword evidence="7" id="KW-0479">Metal-binding</keyword>
<comment type="subcellular location">
    <subcellularLocation>
        <location evidence="2">Secreted</location>
    </subcellularLocation>
</comment>
<evidence type="ECO:0000256" key="3">
    <source>
        <dbReference type="ARBA" id="ARBA00008721"/>
    </source>
</evidence>
<dbReference type="PANTHER" id="PTHR46130:SF2">
    <property type="entry name" value="PAPPALYSIN-1"/>
    <property type="match status" value="1"/>
</dbReference>
<evidence type="ECO:0000259" key="25">
    <source>
        <dbReference type="PROSITE" id="PS50157"/>
    </source>
</evidence>
<dbReference type="CDD" id="cd00033">
    <property type="entry name" value="CCP"/>
    <property type="match status" value="4"/>
</dbReference>
<feature type="domain" description="C2H2-type" evidence="25">
    <location>
        <begin position="258"/>
        <end position="285"/>
    </location>
</feature>
<keyword evidence="15" id="KW-0325">Glycoprotein</keyword>
<feature type="domain" description="C2H2-type" evidence="25">
    <location>
        <begin position="105"/>
        <end position="127"/>
    </location>
</feature>
<dbReference type="EC" id="3.4.24.79" evidence="18"/>
<evidence type="ECO:0000256" key="15">
    <source>
        <dbReference type="ARBA" id="ARBA00023180"/>
    </source>
</evidence>
<evidence type="ECO:0000256" key="20">
    <source>
        <dbReference type="ARBA" id="ARBA00075042"/>
    </source>
</evidence>
<dbReference type="CDD" id="cd04275">
    <property type="entry name" value="ZnMc_pappalysin_like"/>
    <property type="match status" value="1"/>
</dbReference>
<dbReference type="GO" id="GO:0007166">
    <property type="term" value="P:cell surface receptor signaling pathway"/>
    <property type="evidence" value="ECO:0007669"/>
    <property type="project" value="TreeGrafter"/>
</dbReference>
<comment type="cofactor">
    <cofactor evidence="1">
        <name>Zn(2+)</name>
        <dbReference type="ChEBI" id="CHEBI:29105"/>
    </cofactor>
</comment>
<dbReference type="Gene3D" id="1.10.10.1070">
    <property type="entry name" value="Zinc finger, BED domain-containing"/>
    <property type="match status" value="1"/>
</dbReference>
<dbReference type="GO" id="GO:0004222">
    <property type="term" value="F:metalloendopeptidase activity"/>
    <property type="evidence" value="ECO:0007669"/>
    <property type="project" value="TreeGrafter"/>
</dbReference>
<evidence type="ECO:0000256" key="22">
    <source>
        <dbReference type="PROSITE-ProRule" id="PRU00042"/>
    </source>
</evidence>
<dbReference type="InterPro" id="IPR035976">
    <property type="entry name" value="Sushi/SCR/CCP_sf"/>
</dbReference>
<evidence type="ECO:0000256" key="1">
    <source>
        <dbReference type="ARBA" id="ARBA00001947"/>
    </source>
</evidence>
<keyword evidence="22" id="KW-0863">Zinc-finger</keyword>
<sequence length="2519" mass="277873">MSAQEAPNTGKERADSGSVAADRPSPTAATKNTSPAPVTVKKEPGTLETSNGKVGDANPAEICVVIGGNDGGASGGGSRRAPTEGMFALGTPPPTKSTDSCIGSYVCGVCGKKYKYYNCFQTHVRAHRDSFRYSCDICGKKYKYYSCFQEHRDLHAVDETGSYVCEFCGKQYKYFNPYQEHVALHTPMGSFDMKASRVQECGSMDMSKFGHSQADSPFRRKLESAIQSSLVDTNSSQNSSGTPSPLVASSFSTTQKPYTCGACGIQFQFYNNLLEHMQSHAADNENHTKGESPKASSAPGPQEQLWRASQAPAPAPAHPSVKLQIQPQSISQRNHTLSQNNGLPEKERQQVAERLLRVMCSDLSMLNVLNSKDFLKLAQTLVDTGARHGAYSTRDALGNMSALALRQLPRMYNQVKVKVTCALGSNSSLGIAVTCHSQTSGPDACYVLTAYQVEGSRLKRYVLGVREAELREGPDQVHHWVQNVLSEFVMSDIRTVYVSEPRVWSAGFAGSPLGGGGRGRICLRCAGCSLGAVVQAVLGKRSLQARGLHELSELLSTCREIASSTTLVLREEQCTNTSTSTADEGSQGSAAQCPTPPCWDRMAEALLQVHAHFEQICEAYGRSKSTAPQLQGLNKHLLGTLACLLAPLRLAALELSSQRRPTLQQVLPVYLRLEKFFTSKAGEAGTGTASKLCHYFLEALKENFKVERAHQVAMVLDPQLKLRSVPAYQHEDIISRACEMAAEPRDGGMTGGGGSGGEERDADGPPTPKISRIEGAGSNGGTSRGTSSCTVSGNDEGQSQVRQEIFKYLAEPLLQGTPELFQYWSSAVGEKFPRLARLALWLLAVPAVGIRGECVTVCEQSLAMKRRQQCVTCAALRSAAVKFDSSFNSLGADSCKCGTARRKGRSKRELVRIREAKATVPGACATRLPRGKRSLPGSERRVLRQRRRSSQAEDHSPDRGKAVYFTGRGDQLRLKPGVEIPRGNFTLEMWIKPEGGQRSPTVIAGLYDKCFYASSDRGWLLGIKAVSEHGNRDPRFFFSLKTDRAHKVTSIHSNARYVPNQWAHVAVTYDCVYMKLFVNGAQVAVSREQSGDVFSHLTKKCKVLMIGGNALNHNYRGAVERVGLWRQARGQRQIIRDMQGHEDPQDLPQLVIRETFEHPGRKWLTVKDGNFPQPEQGGGGRLGFLGGGGVENVEGLLDTTLDPPTCGQTVCDNVQVIKNYNHLWTFRRPKKVRYRVINVWDDSRMRPTVSDHQISLQHQQLNDAFSPYNITWELSIHNVTNSSLRNRLILANCDISKVGDDACDPECNHPLTGFDAGDCMSGHRSRCPENKQGNGVCDPECNWENFLYDLGDCCNPNVTDVTKTCFNRSSPHKAYLDVKELKEILNLDGSTHLNVFFANSSDEDLAGVATWPWDKEALTHLGGIVLNPSFYGTFGHTDTMVHEIGHSLGLYHVFRGISEVESCNDACLETEPSMETGDLCADTNPTPKYKGCHDPEPGNETCGCRHFTHTPFNNYMSYADDACTDSFTLNQVARMHCYLDLIYQSWQPYSKPPPVPMAPQVVEQHHSSITLEWFPPISGHFYKRELGSVCDKCTEGRVLLQYASNSSSPRPCAPSGHWSPREAEGPPDVEQACEPSVRTWSPNAGIEQGVVGLSECPIQGCMLQLEFPYPLVPDSLTVWVTFFSPEETALPAIHNILLLTVSGNNISLGPSNVFCDTPLTLKLDTEEEVYGVQFFTMEHYLEIDATLLTSKPDCIHCRHCQPLRYHLLRQPSFTHAPHGLMLNEPTRRYTDRDMVPHVVYTYRVQTISGRSESEPSPPLVHELGSPYCGDGRIQSSKGEECDDMNSMNGDGCSTQCKKETFFNCVGEPSMCYYYDGDGVCEDFERETGVRDCGLYTPIGFLDQWASTVEVSHEEKPYCSGEVAAGYPAVTKTCQSKVFDLSDGVSQYAWFPCRDNHESAWGYPSYWLKAHFSHPMVAAAVIIHLAADGTGFLDQTQCNITVQLVDTKEGIHSLGEWRLSCRTNPLVIPVNHDLSVAFYHTKAILVMFASRLVAISGVGLRSFQSFDPITISGCQSNEIYNPTGQSCVHYSCEAIDCQEPLIRNAELKCSSPGRHFYNGDRCTISCNSGYALQVHQDDDIIKSQSTSSVTITCANGKWNRQVSCEPVDCGLPDKYHVHPAHFNFSEGTTYGKRSTFWCREPAQLVGTNNTLTCLEDGLWSFPEALCELRCPAPPPVPNAVLQTKRCNETGLKVGTLCKYKCKPGYHVTNKPKRRAFKRQCTEDGSWLEGACEPVTCDPPPPIFHGSYHCTDGFRFDSVCRLNCTDPAGNAALAATGGSAHTGAASNVIRCRKDGNWTGSFRLCPHSRGQCSLPQNLHYSLQYSCKRGHGIGEECELSCRESNNDVVILPSNMTVERVLKEHWRNPHKVKSIVCTMGMKWYPHPELLHCIKGCEPFMGDNYCDSVNNRAFCNYDGGDCCQSTVKTKKVIPFPMSCDIRDECSCRDPNAIENRKDEHVHSLG</sequence>
<feature type="compositionally biased region" description="Basic and acidic residues" evidence="24">
    <location>
        <begin position="950"/>
        <end position="961"/>
    </location>
</feature>
<evidence type="ECO:0000256" key="13">
    <source>
        <dbReference type="ARBA" id="ARBA00023145"/>
    </source>
</evidence>
<dbReference type="FunFam" id="2.10.70.10:FF:000045">
    <property type="entry name" value="Pappalysin 1"/>
    <property type="match status" value="1"/>
</dbReference>
<dbReference type="InterPro" id="IPR036236">
    <property type="entry name" value="Znf_C2H2_sf"/>
</dbReference>
<feature type="domain" description="Sushi" evidence="26">
    <location>
        <begin position="2094"/>
        <end position="2165"/>
    </location>
</feature>
<evidence type="ECO:0000256" key="21">
    <source>
        <dbReference type="ARBA" id="ARBA00077848"/>
    </source>
</evidence>
<keyword evidence="6" id="KW-0645">Protease</keyword>
<feature type="compositionally biased region" description="Polar residues" evidence="24">
    <location>
        <begin position="27"/>
        <end position="36"/>
    </location>
</feature>
<evidence type="ECO:0000256" key="6">
    <source>
        <dbReference type="ARBA" id="ARBA00022670"/>
    </source>
</evidence>
<feature type="domain" description="C2H2-type" evidence="25">
    <location>
        <begin position="133"/>
        <end position="160"/>
    </location>
</feature>
<dbReference type="InterPro" id="IPR013087">
    <property type="entry name" value="Znf_C2H2_type"/>
</dbReference>
<dbReference type="GO" id="GO:0006508">
    <property type="term" value="P:proteolysis"/>
    <property type="evidence" value="ECO:0007669"/>
    <property type="project" value="UniProtKB-KW"/>
</dbReference>
<dbReference type="PROSITE" id="PS50923">
    <property type="entry name" value="SUSHI"/>
    <property type="match status" value="3"/>
</dbReference>
<feature type="compositionally biased region" description="Low complexity" evidence="24">
    <location>
        <begin position="784"/>
        <end position="793"/>
    </location>
</feature>
<name>A0A6A4S8H7_SCOMX</name>
<dbReference type="PANTHER" id="PTHR46130">
    <property type="entry name" value="LAMGL DOMAIN-CONTAINING PROTEIN"/>
    <property type="match status" value="1"/>
</dbReference>
<dbReference type="Pfam" id="PF13385">
    <property type="entry name" value="Laminin_G_3"/>
    <property type="match status" value="1"/>
</dbReference>
<keyword evidence="12" id="KW-0482">Metalloprotease</keyword>
<dbReference type="Gene3D" id="2.10.70.10">
    <property type="entry name" value="Complement Module, domain 1"/>
    <property type="match status" value="4"/>
</dbReference>
<dbReference type="FunFam" id="2.10.70.10:FF:000061">
    <property type="entry name" value="Pappalysin 1"/>
    <property type="match status" value="1"/>
</dbReference>
<comment type="subunit">
    <text evidence="17">Homodimer; disulfide-linked. In pregnancy serum, predominantly found as a disulfide-linked 2:2 heterotetramer with the proform of PRG2.</text>
</comment>
<accession>A0A6A4S8H7</accession>
<evidence type="ECO:0000256" key="14">
    <source>
        <dbReference type="ARBA" id="ARBA00023157"/>
    </source>
</evidence>
<feature type="domain" description="C2H2-type" evidence="25">
    <location>
        <begin position="163"/>
        <end position="186"/>
    </location>
</feature>
<dbReference type="Gene3D" id="3.30.160.60">
    <property type="entry name" value="Classic Zinc Finger"/>
    <property type="match status" value="2"/>
</dbReference>
<dbReference type="InterPro" id="IPR000800">
    <property type="entry name" value="Notch_dom"/>
</dbReference>
<feature type="region of interest" description="Disordered" evidence="24">
    <location>
        <begin position="927"/>
        <end position="961"/>
    </location>
</feature>
<evidence type="ECO:0000256" key="23">
    <source>
        <dbReference type="PROSITE-ProRule" id="PRU00302"/>
    </source>
</evidence>
<reference evidence="27 28" key="1">
    <citation type="submission" date="2019-06" db="EMBL/GenBank/DDBJ databases">
        <title>Draft genomes of female and male turbot (Scophthalmus maximus).</title>
        <authorList>
            <person name="Xu H."/>
            <person name="Xu X.-W."/>
            <person name="Shao C."/>
            <person name="Chen S."/>
        </authorList>
    </citation>
    <scope>NUCLEOTIDE SEQUENCE [LARGE SCALE GENOMIC DNA]</scope>
    <source>
        <strain evidence="27">Ysfricsl-2016a</strain>
        <tissue evidence="27">Blood</tissue>
    </source>
</reference>